<evidence type="ECO:0000256" key="1">
    <source>
        <dbReference type="ARBA" id="ARBA00010894"/>
    </source>
</evidence>
<feature type="transmembrane region" description="Helical" evidence="2">
    <location>
        <begin position="7"/>
        <end position="28"/>
    </location>
</feature>
<reference evidence="3" key="2">
    <citation type="journal article" date="2021" name="PeerJ">
        <title>Extensive microbial diversity within the chicken gut microbiome revealed by metagenomics and culture.</title>
        <authorList>
            <person name="Gilroy R."/>
            <person name="Ravi A."/>
            <person name="Getino M."/>
            <person name="Pursley I."/>
            <person name="Horton D.L."/>
            <person name="Alikhan N.F."/>
            <person name="Baker D."/>
            <person name="Gharbi K."/>
            <person name="Hall N."/>
            <person name="Watson M."/>
            <person name="Adriaenssens E.M."/>
            <person name="Foster-Nyarko E."/>
            <person name="Jarju S."/>
            <person name="Secka A."/>
            <person name="Antonio M."/>
            <person name="Oren A."/>
            <person name="Chaudhuri R.R."/>
            <person name="La Ragione R."/>
            <person name="Hildebrand F."/>
            <person name="Pallen M.J."/>
        </authorList>
    </citation>
    <scope>NUCLEOTIDE SEQUENCE</scope>
    <source>
        <strain evidence="3">ChiGjej1B1-2707</strain>
    </source>
</reference>
<evidence type="ECO:0000256" key="2">
    <source>
        <dbReference type="SAM" id="Phobius"/>
    </source>
</evidence>
<comment type="caution">
    <text evidence="3">The sequence shown here is derived from an EMBL/GenBank/DDBJ whole genome shotgun (WGS) entry which is preliminary data.</text>
</comment>
<sequence length="86" mass="9554">MLALQSLLLALSDAYCMVIFIYILMSWFPLGSGIVGDVYRFLGKLCDPYLDVFRRFIPPIGGMIDVSPIVALLVLQLATRFVVGLL</sequence>
<comment type="similarity">
    <text evidence="1">Belongs to the YggT family.</text>
</comment>
<keyword evidence="2" id="KW-1133">Transmembrane helix</keyword>
<evidence type="ECO:0000313" key="3">
    <source>
        <dbReference type="EMBL" id="HIR01181.1"/>
    </source>
</evidence>
<name>A0A9D1A1I2_9ACTN</name>
<dbReference type="EMBL" id="DVGB01000034">
    <property type="protein sequence ID" value="HIR01181.1"/>
    <property type="molecule type" value="Genomic_DNA"/>
</dbReference>
<dbReference type="InterPro" id="IPR003425">
    <property type="entry name" value="CCB3/YggT"/>
</dbReference>
<proteinExistence type="inferred from homology"/>
<dbReference type="AlphaFoldDB" id="A0A9D1A1I2"/>
<protein>
    <submittedName>
        <fullName evidence="3">YggT family protein</fullName>
    </submittedName>
</protein>
<evidence type="ECO:0000313" key="4">
    <source>
        <dbReference type="Proteomes" id="UP000824261"/>
    </source>
</evidence>
<feature type="transmembrane region" description="Helical" evidence="2">
    <location>
        <begin position="60"/>
        <end position="83"/>
    </location>
</feature>
<dbReference type="GO" id="GO:0016020">
    <property type="term" value="C:membrane"/>
    <property type="evidence" value="ECO:0007669"/>
    <property type="project" value="InterPro"/>
</dbReference>
<dbReference type="PANTHER" id="PTHR33219:SF14">
    <property type="entry name" value="PROTEIN COFACTOR ASSEMBLY OF COMPLEX C SUBUNIT B CCB3, CHLOROPLASTIC-RELATED"/>
    <property type="match status" value="1"/>
</dbReference>
<organism evidence="3 4">
    <name type="scientific">Candidatus Aveggerthella stercoripullorum</name>
    <dbReference type="NCBI Taxonomy" id="2840688"/>
    <lineage>
        <taxon>Bacteria</taxon>
        <taxon>Bacillati</taxon>
        <taxon>Actinomycetota</taxon>
        <taxon>Coriobacteriia</taxon>
        <taxon>Eggerthellales</taxon>
        <taxon>Eggerthellaceae</taxon>
        <taxon>Eggerthellaceae incertae sedis</taxon>
        <taxon>Candidatus Aveggerthella</taxon>
    </lineage>
</organism>
<keyword evidence="2" id="KW-0812">Transmembrane</keyword>
<gene>
    <name evidence="3" type="ORF">IAA69_02820</name>
</gene>
<dbReference type="Proteomes" id="UP000824261">
    <property type="component" value="Unassembled WGS sequence"/>
</dbReference>
<reference evidence="3" key="1">
    <citation type="submission" date="2020-10" db="EMBL/GenBank/DDBJ databases">
        <authorList>
            <person name="Gilroy R."/>
        </authorList>
    </citation>
    <scope>NUCLEOTIDE SEQUENCE</scope>
    <source>
        <strain evidence="3">ChiGjej1B1-2707</strain>
    </source>
</reference>
<keyword evidence="2" id="KW-0472">Membrane</keyword>
<accession>A0A9D1A1I2</accession>
<dbReference type="Pfam" id="PF02325">
    <property type="entry name" value="CCB3_YggT"/>
    <property type="match status" value="1"/>
</dbReference>
<dbReference type="PANTHER" id="PTHR33219">
    <property type="entry name" value="YLMG HOMOLOG PROTEIN 2, CHLOROPLASTIC"/>
    <property type="match status" value="1"/>
</dbReference>